<evidence type="ECO:0000256" key="1">
    <source>
        <dbReference type="ARBA" id="ARBA00022617"/>
    </source>
</evidence>
<dbReference type="Pfam" id="PF00034">
    <property type="entry name" value="Cytochrom_C"/>
    <property type="match status" value="1"/>
</dbReference>
<proteinExistence type="predicted"/>
<dbReference type="RefSeq" id="WP_349276441.1">
    <property type="nucleotide sequence ID" value="NZ_CBCSCU010000020.1"/>
</dbReference>
<dbReference type="AlphaFoldDB" id="A0AAU7LLE4"/>
<evidence type="ECO:0000256" key="3">
    <source>
        <dbReference type="ARBA" id="ARBA00023004"/>
    </source>
</evidence>
<dbReference type="EMBL" id="CP157675">
    <property type="protein sequence ID" value="XBP68444.1"/>
    <property type="molecule type" value="Genomic_DNA"/>
</dbReference>
<dbReference type="GO" id="GO:0020037">
    <property type="term" value="F:heme binding"/>
    <property type="evidence" value="ECO:0007669"/>
    <property type="project" value="InterPro"/>
</dbReference>
<evidence type="ECO:0000313" key="6">
    <source>
        <dbReference type="EMBL" id="XBP68444.1"/>
    </source>
</evidence>
<dbReference type="InterPro" id="IPR009056">
    <property type="entry name" value="Cyt_c-like_dom"/>
</dbReference>
<protein>
    <submittedName>
        <fullName evidence="6">C-type cytochrome</fullName>
    </submittedName>
</protein>
<accession>A0AAU7LLE4</accession>
<dbReference type="InterPro" id="IPR036909">
    <property type="entry name" value="Cyt_c-like_dom_sf"/>
</dbReference>
<name>A0AAU7LLE4_9BURK</name>
<dbReference type="GO" id="GO:0009055">
    <property type="term" value="F:electron transfer activity"/>
    <property type="evidence" value="ECO:0007669"/>
    <property type="project" value="InterPro"/>
</dbReference>
<dbReference type="Gene3D" id="1.10.760.10">
    <property type="entry name" value="Cytochrome c-like domain"/>
    <property type="match status" value="1"/>
</dbReference>
<evidence type="ECO:0000256" key="2">
    <source>
        <dbReference type="ARBA" id="ARBA00022723"/>
    </source>
</evidence>
<organism evidence="6">
    <name type="scientific">Polaromonas hydrogenivorans</name>
    <dbReference type="NCBI Taxonomy" id="335476"/>
    <lineage>
        <taxon>Bacteria</taxon>
        <taxon>Pseudomonadati</taxon>
        <taxon>Pseudomonadota</taxon>
        <taxon>Betaproteobacteria</taxon>
        <taxon>Burkholderiales</taxon>
        <taxon>Comamonadaceae</taxon>
        <taxon>Polaromonas</taxon>
    </lineage>
</organism>
<sequence length="166" mass="17958">MPNNKWRNVVHHQCLFQSVRHASCLPKFALFFQLEVLTMIHRSLLAGLTGLLMLTSLAASAADTASIEKAQKLASEAGCFACHTVKHQAAKDGSLPVGPAWEDVAAQYKGKPGAAEFLTRIVLEGSNPYASHWKNKAAGLAMPPNAVAINERDARQLVSWILSLAK</sequence>
<evidence type="ECO:0000256" key="4">
    <source>
        <dbReference type="PROSITE-ProRule" id="PRU00433"/>
    </source>
</evidence>
<keyword evidence="3 4" id="KW-0408">Iron</keyword>
<feature type="domain" description="Cytochrome c" evidence="5">
    <location>
        <begin position="62"/>
        <end position="165"/>
    </location>
</feature>
<dbReference type="PROSITE" id="PS51007">
    <property type="entry name" value="CYTC"/>
    <property type="match status" value="1"/>
</dbReference>
<reference evidence="6" key="1">
    <citation type="submission" date="2024-05" db="EMBL/GenBank/DDBJ databases">
        <authorList>
            <person name="Bunk B."/>
            <person name="Swiderski J."/>
            <person name="Sproer C."/>
            <person name="Thiel V."/>
        </authorList>
    </citation>
    <scope>NUCLEOTIDE SEQUENCE</scope>
    <source>
        <strain evidence="6">DSM 17735</strain>
    </source>
</reference>
<keyword evidence="1 4" id="KW-0349">Heme</keyword>
<gene>
    <name evidence="6" type="ORF">ABLV49_10925</name>
</gene>
<dbReference type="SUPFAM" id="SSF46626">
    <property type="entry name" value="Cytochrome c"/>
    <property type="match status" value="1"/>
</dbReference>
<keyword evidence="2 4" id="KW-0479">Metal-binding</keyword>
<dbReference type="GO" id="GO:0046872">
    <property type="term" value="F:metal ion binding"/>
    <property type="evidence" value="ECO:0007669"/>
    <property type="project" value="UniProtKB-KW"/>
</dbReference>
<evidence type="ECO:0000259" key="5">
    <source>
        <dbReference type="PROSITE" id="PS51007"/>
    </source>
</evidence>